<keyword evidence="2" id="KW-1185">Reference proteome</keyword>
<dbReference type="EnsemblMetazoa" id="GPPI024159-RA">
    <property type="protein sequence ID" value="GPPI024159-PA"/>
    <property type="gene ID" value="GPPI024159"/>
</dbReference>
<dbReference type="EMBL" id="JXJN01011123">
    <property type="status" value="NOT_ANNOTATED_CDS"/>
    <property type="molecule type" value="Genomic_DNA"/>
</dbReference>
<sequence length="177" mass="20967">MLRDTTTTQFKEDVNIIKMEVFIFENNIWWKIALTYDIDYKHNSIQEVSELYNYDPFVVSYLGAHYPEKTNSCMLYVHTPSYLKPNKNFNNRNTQFIKYLINGLNSVEHGELYDDKWLRVNITILIALNDFPFRSMRLRHSILSPAAISNFPIMQLLYYHASLVLFTFKNGGHLLKK</sequence>
<dbReference type="Proteomes" id="UP000092460">
    <property type="component" value="Unassembled WGS sequence"/>
</dbReference>
<proteinExistence type="predicted"/>
<dbReference type="VEuPathDB" id="VectorBase:GPPI024159"/>
<organism evidence="1 2">
    <name type="scientific">Glossina palpalis gambiensis</name>
    <dbReference type="NCBI Taxonomy" id="67801"/>
    <lineage>
        <taxon>Eukaryota</taxon>
        <taxon>Metazoa</taxon>
        <taxon>Ecdysozoa</taxon>
        <taxon>Arthropoda</taxon>
        <taxon>Hexapoda</taxon>
        <taxon>Insecta</taxon>
        <taxon>Pterygota</taxon>
        <taxon>Neoptera</taxon>
        <taxon>Endopterygota</taxon>
        <taxon>Diptera</taxon>
        <taxon>Brachycera</taxon>
        <taxon>Muscomorpha</taxon>
        <taxon>Hippoboscoidea</taxon>
        <taxon>Glossinidae</taxon>
        <taxon>Glossina</taxon>
    </lineage>
</organism>
<protein>
    <submittedName>
        <fullName evidence="1">Uncharacterized protein</fullName>
    </submittedName>
</protein>
<name>A0A1B0BAR1_9MUSC</name>
<evidence type="ECO:0000313" key="1">
    <source>
        <dbReference type="EnsemblMetazoa" id="GPPI024159-PA"/>
    </source>
</evidence>
<dbReference type="AlphaFoldDB" id="A0A1B0BAR1"/>
<accession>A0A1B0BAR1</accession>
<evidence type="ECO:0000313" key="2">
    <source>
        <dbReference type="Proteomes" id="UP000092460"/>
    </source>
</evidence>
<reference evidence="2" key="1">
    <citation type="submission" date="2015-01" db="EMBL/GenBank/DDBJ databases">
        <authorList>
            <person name="Aksoy S."/>
            <person name="Warren W."/>
            <person name="Wilson R.K."/>
        </authorList>
    </citation>
    <scope>NUCLEOTIDE SEQUENCE [LARGE SCALE GENOMIC DNA]</scope>
    <source>
        <strain evidence="2">IAEA</strain>
    </source>
</reference>
<reference evidence="1" key="2">
    <citation type="submission" date="2020-05" db="UniProtKB">
        <authorList>
            <consortium name="EnsemblMetazoa"/>
        </authorList>
    </citation>
    <scope>IDENTIFICATION</scope>
    <source>
        <strain evidence="1">IAEA</strain>
    </source>
</reference>